<protein>
    <recommendedName>
        <fullName evidence="4">Nodulation protein NolB</fullName>
    </recommendedName>
</protein>
<name>A0ABQ4SUL9_9HYPH</name>
<feature type="compositionally biased region" description="Polar residues" evidence="1">
    <location>
        <begin position="144"/>
        <end position="154"/>
    </location>
</feature>
<sequence length="195" mass="18860">MAVETVAAGAASLGAGAAGGVGGPGPVAAPGQAGGFDGALAGQQAQAPAQAVREAGLPPQATPRSAPVSEVPAGPHQMGRSMGDSVLDGVGRLQQGDAAWRRPGAGSPPAVEGPTLKVAMRPPGPAAAPLRAEAAPAGPEIAGQPTTQPGQSRNPGFDAMLQQLEQVSGQVIQVSVVSKTTGSFTGSLNKLLSSG</sequence>
<dbReference type="InterPro" id="IPR016775">
    <property type="entry name" value="Nodulation_NolB"/>
</dbReference>
<evidence type="ECO:0008006" key="4">
    <source>
        <dbReference type="Google" id="ProtNLM"/>
    </source>
</evidence>
<feature type="region of interest" description="Disordered" evidence="1">
    <location>
        <begin position="14"/>
        <end position="156"/>
    </location>
</feature>
<organism evidence="2 3">
    <name type="scientific">Methylobacterium jeotgali</name>
    <dbReference type="NCBI Taxonomy" id="381630"/>
    <lineage>
        <taxon>Bacteria</taxon>
        <taxon>Pseudomonadati</taxon>
        <taxon>Pseudomonadota</taxon>
        <taxon>Alphaproteobacteria</taxon>
        <taxon>Hyphomicrobiales</taxon>
        <taxon>Methylobacteriaceae</taxon>
        <taxon>Methylobacterium</taxon>
    </lineage>
</organism>
<keyword evidence="3" id="KW-1185">Reference proteome</keyword>
<dbReference type="RefSeq" id="WP_238275675.1">
    <property type="nucleotide sequence ID" value="NZ_BPQR01000035.1"/>
</dbReference>
<comment type="caution">
    <text evidence="2">The sequence shown here is derived from an EMBL/GenBank/DDBJ whole genome shotgun (WGS) entry which is preliminary data.</text>
</comment>
<evidence type="ECO:0000313" key="3">
    <source>
        <dbReference type="Proteomes" id="UP001055102"/>
    </source>
</evidence>
<dbReference type="Proteomes" id="UP001055102">
    <property type="component" value="Unassembled WGS sequence"/>
</dbReference>
<accession>A0ABQ4SUL9</accession>
<evidence type="ECO:0000256" key="1">
    <source>
        <dbReference type="SAM" id="MobiDB-lite"/>
    </source>
</evidence>
<gene>
    <name evidence="2" type="ORF">AOPFMNJM_2109</name>
</gene>
<reference evidence="2" key="2">
    <citation type="submission" date="2021-08" db="EMBL/GenBank/DDBJ databases">
        <authorList>
            <person name="Tani A."/>
            <person name="Ola A."/>
            <person name="Ogura Y."/>
            <person name="Katsura K."/>
            <person name="Hayashi T."/>
        </authorList>
    </citation>
    <scope>NUCLEOTIDE SEQUENCE</scope>
    <source>
        <strain evidence="2">LMG 23639</strain>
    </source>
</reference>
<dbReference type="EMBL" id="BPQR01000035">
    <property type="protein sequence ID" value="GJE06787.1"/>
    <property type="molecule type" value="Genomic_DNA"/>
</dbReference>
<feature type="compositionally biased region" description="Low complexity" evidence="1">
    <location>
        <begin position="127"/>
        <end position="143"/>
    </location>
</feature>
<dbReference type="Pfam" id="PF17398">
    <property type="entry name" value="NolB"/>
    <property type="match status" value="1"/>
</dbReference>
<proteinExistence type="predicted"/>
<feature type="compositionally biased region" description="Gly residues" evidence="1">
    <location>
        <begin position="16"/>
        <end position="25"/>
    </location>
</feature>
<reference evidence="2" key="1">
    <citation type="journal article" date="2021" name="Front. Microbiol.">
        <title>Comprehensive Comparative Genomics and Phenotyping of Methylobacterium Species.</title>
        <authorList>
            <person name="Alessa O."/>
            <person name="Ogura Y."/>
            <person name="Fujitani Y."/>
            <person name="Takami H."/>
            <person name="Hayashi T."/>
            <person name="Sahin N."/>
            <person name="Tani A."/>
        </authorList>
    </citation>
    <scope>NUCLEOTIDE SEQUENCE</scope>
    <source>
        <strain evidence="2">LMG 23639</strain>
    </source>
</reference>
<evidence type="ECO:0000313" key="2">
    <source>
        <dbReference type="EMBL" id="GJE06787.1"/>
    </source>
</evidence>
<feature type="compositionally biased region" description="Low complexity" evidence="1">
    <location>
        <begin position="38"/>
        <end position="56"/>
    </location>
</feature>